<dbReference type="Proteomes" id="UP000194137">
    <property type="component" value="Chromosome"/>
</dbReference>
<keyword evidence="2" id="KW-1185">Reference proteome</keyword>
<reference evidence="1 2" key="1">
    <citation type="submission" date="2017-05" db="EMBL/GenBank/DDBJ databases">
        <title>Full genome sequence of Pseudorhodoplanes sinuspersici.</title>
        <authorList>
            <person name="Dastgheib S.M.M."/>
            <person name="Shavandi M."/>
            <person name="Tirandaz H."/>
        </authorList>
    </citation>
    <scope>NUCLEOTIDE SEQUENCE [LARGE SCALE GENOMIC DNA]</scope>
    <source>
        <strain evidence="1 2">RIPI110</strain>
    </source>
</reference>
<accession>A0A1W6ZTP2</accession>
<sequence>MKTSLKIAAVALFVAGSVTSAFAQAYEGGPESQPVHSFARPAQRIILTPQARASYGAAVTPRNPYAVYGNGKYIGQDPDPNVRMLMQKDFAHQ</sequence>
<dbReference type="RefSeq" id="WP_086088888.1">
    <property type="nucleotide sequence ID" value="NZ_CP021112.1"/>
</dbReference>
<proteinExistence type="predicted"/>
<gene>
    <name evidence="1" type="ORF">CAK95_16450</name>
</gene>
<dbReference type="AlphaFoldDB" id="A0A1W6ZTP2"/>
<dbReference type="EMBL" id="CP021112">
    <property type="protein sequence ID" value="ARQ00491.1"/>
    <property type="molecule type" value="Genomic_DNA"/>
</dbReference>
<evidence type="ECO:0000313" key="2">
    <source>
        <dbReference type="Proteomes" id="UP000194137"/>
    </source>
</evidence>
<evidence type="ECO:0000313" key="1">
    <source>
        <dbReference type="EMBL" id="ARQ00491.1"/>
    </source>
</evidence>
<organism evidence="1 2">
    <name type="scientific">Pseudorhodoplanes sinuspersici</name>
    <dbReference type="NCBI Taxonomy" id="1235591"/>
    <lineage>
        <taxon>Bacteria</taxon>
        <taxon>Pseudomonadati</taxon>
        <taxon>Pseudomonadota</taxon>
        <taxon>Alphaproteobacteria</taxon>
        <taxon>Hyphomicrobiales</taxon>
        <taxon>Pseudorhodoplanes</taxon>
    </lineage>
</organism>
<protein>
    <submittedName>
        <fullName evidence="1">Uncharacterized protein</fullName>
    </submittedName>
</protein>
<name>A0A1W6ZTP2_9HYPH</name>
<dbReference type="KEGG" id="psin:CAK95_16450"/>